<comment type="caution">
    <text evidence="2">The sequence shown here is derived from an EMBL/GenBank/DDBJ whole genome shotgun (WGS) entry which is preliminary data.</text>
</comment>
<keyword evidence="3" id="KW-1185">Reference proteome</keyword>
<dbReference type="Proteomes" id="UP000664521">
    <property type="component" value="Unassembled WGS sequence"/>
</dbReference>
<evidence type="ECO:0000313" key="2">
    <source>
        <dbReference type="EMBL" id="CAF9935258.1"/>
    </source>
</evidence>
<gene>
    <name evidence="2" type="ORF">HETSPECPRED_009717</name>
</gene>
<dbReference type="OrthoDB" id="2883672at2759"/>
<dbReference type="AlphaFoldDB" id="A0A8H3IW98"/>
<protein>
    <submittedName>
        <fullName evidence="2">Uncharacterized protein</fullName>
    </submittedName>
</protein>
<dbReference type="EMBL" id="CAJPDS010000081">
    <property type="protein sequence ID" value="CAF9935258.1"/>
    <property type="molecule type" value="Genomic_DNA"/>
</dbReference>
<organism evidence="2 3">
    <name type="scientific">Heterodermia speciosa</name>
    <dbReference type="NCBI Taxonomy" id="116794"/>
    <lineage>
        <taxon>Eukaryota</taxon>
        <taxon>Fungi</taxon>
        <taxon>Dikarya</taxon>
        <taxon>Ascomycota</taxon>
        <taxon>Pezizomycotina</taxon>
        <taxon>Lecanoromycetes</taxon>
        <taxon>OSLEUM clade</taxon>
        <taxon>Lecanoromycetidae</taxon>
        <taxon>Caliciales</taxon>
        <taxon>Physciaceae</taxon>
        <taxon>Heterodermia</taxon>
    </lineage>
</organism>
<sequence length="442" mass="49446">MSRNRDMGSLYAKNMAHFGNGIAMYHPVSAVDMKPPCVGYLDANRRWNHLTNIEWEGDDLPDTRIYVPLEKVPQKMAELNIEWRPRTSLGVREYKVDAKGESPDNLPAGAEAAIRYASKTRFGAVLIAQKPVTLTSFNDETLFRHWIRTNHAKLAQLHGVELSRYGLWLVTRTYTTPRASINAWEDKDKDANMSVKVKANMMGDLAGDVDWSEKSSDKDWAHYSSPQGVVAFFDGIHVPSFQWWFDGVKARIGLDVGLIRRQISPNRAGLTGHGSWKPHHNVDPEKQTAPGADDAWAKPSPVTSTTPKDQRRSLLAEEDTEPAAEDVWGSWSPLRPASPAHTRSLSRGRVGSSSLRSSPRNTSTPITSSRYIDIERQHRKDRTDLNLRLSTASTATGVEGLVAKDHADDATEDVFPNKRLHELRRKTSSPSLRNSKHLSVST</sequence>
<evidence type="ECO:0000313" key="3">
    <source>
        <dbReference type="Proteomes" id="UP000664521"/>
    </source>
</evidence>
<proteinExistence type="predicted"/>
<reference evidence="2" key="1">
    <citation type="submission" date="2021-03" db="EMBL/GenBank/DDBJ databases">
        <authorList>
            <person name="Tagirdzhanova G."/>
        </authorList>
    </citation>
    <scope>NUCLEOTIDE SEQUENCE</scope>
</reference>
<feature type="compositionally biased region" description="Low complexity" evidence="1">
    <location>
        <begin position="343"/>
        <end position="365"/>
    </location>
</feature>
<evidence type="ECO:0000256" key="1">
    <source>
        <dbReference type="SAM" id="MobiDB-lite"/>
    </source>
</evidence>
<feature type="region of interest" description="Disordered" evidence="1">
    <location>
        <begin position="413"/>
        <end position="442"/>
    </location>
</feature>
<name>A0A8H3IW98_9LECA</name>
<feature type="region of interest" description="Disordered" evidence="1">
    <location>
        <begin position="267"/>
        <end position="377"/>
    </location>
</feature>
<feature type="compositionally biased region" description="Polar residues" evidence="1">
    <location>
        <begin position="428"/>
        <end position="442"/>
    </location>
</feature>
<accession>A0A8H3IW98</accession>